<protein>
    <submittedName>
        <fullName evidence="4 5">NUDE_C domain-containing protein</fullName>
    </submittedName>
</protein>
<dbReference type="WBParaSite" id="maker-uti_cns_0001601-snap-gene-0.15-mRNA-1">
    <property type="protein sequence ID" value="maker-uti_cns_0001601-snap-gene-0.15-mRNA-1"/>
    <property type="gene ID" value="maker-uti_cns_0001601-snap-gene-0.15"/>
</dbReference>
<feature type="coiled-coil region" evidence="1">
    <location>
        <begin position="22"/>
        <end position="84"/>
    </location>
</feature>
<dbReference type="InterPro" id="IPR028022">
    <property type="entry name" value="DUF4600"/>
</dbReference>
<dbReference type="WBParaSite" id="maker-uti_cns_0000437-snap-gene-1.6-mRNA-1">
    <property type="protein sequence ID" value="maker-uti_cns_0000437-snap-gene-1.6-mRNA-1"/>
    <property type="gene ID" value="maker-uti_cns_0000437-snap-gene-1.6"/>
</dbReference>
<keyword evidence="3" id="KW-1185">Reference proteome</keyword>
<feature type="coiled-coil region" evidence="1">
    <location>
        <begin position="110"/>
        <end position="158"/>
    </location>
</feature>
<dbReference type="STRING" id="282301.A0A1I8GD01"/>
<dbReference type="Proteomes" id="UP000095280">
    <property type="component" value="Unplaced"/>
</dbReference>
<organism evidence="3 5">
    <name type="scientific">Macrostomum lignano</name>
    <dbReference type="NCBI Taxonomy" id="282301"/>
    <lineage>
        <taxon>Eukaryota</taxon>
        <taxon>Metazoa</taxon>
        <taxon>Spiralia</taxon>
        <taxon>Lophotrochozoa</taxon>
        <taxon>Platyhelminthes</taxon>
        <taxon>Rhabditophora</taxon>
        <taxon>Macrostomorpha</taxon>
        <taxon>Macrostomida</taxon>
        <taxon>Macrostomidae</taxon>
        <taxon>Macrostomum</taxon>
    </lineage>
</organism>
<proteinExistence type="predicted"/>
<keyword evidence="1" id="KW-0175">Coiled coil</keyword>
<reference evidence="4 5" key="1">
    <citation type="submission" date="2016-11" db="UniProtKB">
        <authorList>
            <consortium name="WormBaseParasite"/>
        </authorList>
    </citation>
    <scope>IDENTIFICATION</scope>
</reference>
<evidence type="ECO:0000256" key="1">
    <source>
        <dbReference type="SAM" id="Coils"/>
    </source>
</evidence>
<dbReference type="Pfam" id="PF15372">
    <property type="entry name" value="DUF4600"/>
    <property type="match status" value="1"/>
</dbReference>
<evidence type="ECO:0000256" key="2">
    <source>
        <dbReference type="SAM" id="MobiDB-lite"/>
    </source>
</evidence>
<name>A0A1I8GD01_9PLAT</name>
<dbReference type="PANTHER" id="PTHR28671:SF3">
    <property type="entry name" value="COILED-COIL DOMAIN-CONTAINING PROTEIN 169"/>
    <property type="match status" value="1"/>
</dbReference>
<dbReference type="PANTHER" id="PTHR28671">
    <property type="entry name" value="COILED-COIL DOMAIN-CONTAINING PROTEIN 169"/>
    <property type="match status" value="1"/>
</dbReference>
<evidence type="ECO:0000313" key="5">
    <source>
        <dbReference type="WBParaSite" id="maker-uti_cns_0001601-snap-gene-0.15-mRNA-1"/>
    </source>
</evidence>
<evidence type="ECO:0000313" key="4">
    <source>
        <dbReference type="WBParaSite" id="maker-uti_cns_0000437-snap-gene-1.6-mRNA-1"/>
    </source>
</evidence>
<feature type="region of interest" description="Disordered" evidence="2">
    <location>
        <begin position="181"/>
        <end position="224"/>
    </location>
</feature>
<accession>A0A1I8GD01</accession>
<evidence type="ECO:0000313" key="3">
    <source>
        <dbReference type="Proteomes" id="UP000095280"/>
    </source>
</evidence>
<dbReference type="AlphaFoldDB" id="A0A1I8GD01"/>
<dbReference type="OrthoDB" id="6615663at2759"/>
<sequence>MFSEHFEIDQLRSIVSQERKYKDTLENYCDELDIAISELEEQRQNSDEQNSEWKTRYEIQQEMNEQLRKQAATLQVKVATAASKSQSYKKSSKANAPPGEFGDDASSGLLSALEAEKRALMNQLFDIELRIEQEAKAYHKANEERKAVQQNASSVSAQLNALRLSVQPADAANFSADLVNRESAHQGKRHGISLKNIPPDQRVIDPKRGPIKRTAAVKQLPPLT</sequence>